<dbReference type="PROSITE" id="PS50043">
    <property type="entry name" value="HTH_LUXR_2"/>
    <property type="match status" value="1"/>
</dbReference>
<dbReference type="RefSeq" id="WP_199521161.1">
    <property type="nucleotide sequence ID" value="NZ_POTW01000023.1"/>
</dbReference>
<dbReference type="InterPro" id="IPR016032">
    <property type="entry name" value="Sig_transdc_resp-reg_C-effctor"/>
</dbReference>
<accession>A0A2W2B8T1</accession>
<feature type="domain" description="HTH luxR-type" evidence="1">
    <location>
        <begin position="1"/>
        <end position="64"/>
    </location>
</feature>
<dbReference type="SUPFAM" id="SSF46894">
    <property type="entry name" value="C-terminal effector domain of the bipartite response regulators"/>
    <property type="match status" value="1"/>
</dbReference>
<proteinExistence type="predicted"/>
<feature type="non-terminal residue" evidence="2">
    <location>
        <position position="169"/>
    </location>
</feature>
<dbReference type="InterPro" id="IPR036388">
    <property type="entry name" value="WH-like_DNA-bd_sf"/>
</dbReference>
<dbReference type="InterPro" id="IPR000792">
    <property type="entry name" value="Tscrpt_reg_LuxR_C"/>
</dbReference>
<dbReference type="Proteomes" id="UP000248764">
    <property type="component" value="Unassembled WGS sequence"/>
</dbReference>
<name>A0A2W2B8T1_9ACTN</name>
<sequence>MAVPEISAREAEVLAALGEHLTNAEIAARFVISVRTVESHVSALLRKFGASDRRALASLAPSVVAPGAAAPALPAALTSFVGRAEERAALVSAITSQRLVTAVGPGGVGKTRLALAVASSSDVAERFTGGAWYADLVPVADGEGVPAAVAAALGLGEQPGRSVLQTVVA</sequence>
<dbReference type="CDD" id="cd06170">
    <property type="entry name" value="LuxR_C_like"/>
    <property type="match status" value="1"/>
</dbReference>
<dbReference type="PANTHER" id="PTHR47691">
    <property type="entry name" value="REGULATOR-RELATED"/>
    <property type="match status" value="1"/>
</dbReference>
<keyword evidence="3" id="KW-1185">Reference proteome</keyword>
<comment type="caution">
    <text evidence="2">The sequence shown here is derived from an EMBL/GenBank/DDBJ whole genome shotgun (WGS) entry which is preliminary data.</text>
</comment>
<dbReference type="GO" id="GO:0006355">
    <property type="term" value="P:regulation of DNA-templated transcription"/>
    <property type="evidence" value="ECO:0007669"/>
    <property type="project" value="InterPro"/>
</dbReference>
<evidence type="ECO:0000313" key="3">
    <source>
        <dbReference type="Proteomes" id="UP000248764"/>
    </source>
</evidence>
<organism evidence="2 3">
    <name type="scientific">Jiangella anatolica</name>
    <dbReference type="NCBI Taxonomy" id="2670374"/>
    <lineage>
        <taxon>Bacteria</taxon>
        <taxon>Bacillati</taxon>
        <taxon>Actinomycetota</taxon>
        <taxon>Actinomycetes</taxon>
        <taxon>Jiangellales</taxon>
        <taxon>Jiangellaceae</taxon>
        <taxon>Jiangella</taxon>
    </lineage>
</organism>
<dbReference type="PANTHER" id="PTHR47691:SF3">
    <property type="entry name" value="HTH-TYPE TRANSCRIPTIONAL REGULATOR RV0890C-RELATED"/>
    <property type="match status" value="1"/>
</dbReference>
<gene>
    <name evidence="2" type="ORF">C1I92_12040</name>
</gene>
<dbReference type="SUPFAM" id="SSF52540">
    <property type="entry name" value="P-loop containing nucleoside triphosphate hydrolases"/>
    <property type="match status" value="1"/>
</dbReference>
<dbReference type="EMBL" id="POTW01000023">
    <property type="protein sequence ID" value="PZF83655.1"/>
    <property type="molecule type" value="Genomic_DNA"/>
</dbReference>
<evidence type="ECO:0000313" key="2">
    <source>
        <dbReference type="EMBL" id="PZF83655.1"/>
    </source>
</evidence>
<dbReference type="Gene3D" id="3.40.50.300">
    <property type="entry name" value="P-loop containing nucleotide triphosphate hydrolases"/>
    <property type="match status" value="1"/>
</dbReference>
<dbReference type="PRINTS" id="PR00038">
    <property type="entry name" value="HTHLUXR"/>
</dbReference>
<dbReference type="InterPro" id="IPR027417">
    <property type="entry name" value="P-loop_NTPase"/>
</dbReference>
<dbReference type="AlphaFoldDB" id="A0A2W2B8T1"/>
<dbReference type="SMART" id="SM00421">
    <property type="entry name" value="HTH_LUXR"/>
    <property type="match status" value="1"/>
</dbReference>
<dbReference type="Pfam" id="PF00196">
    <property type="entry name" value="GerE"/>
    <property type="match status" value="1"/>
</dbReference>
<dbReference type="GO" id="GO:0003677">
    <property type="term" value="F:DNA binding"/>
    <property type="evidence" value="ECO:0007669"/>
    <property type="project" value="InterPro"/>
</dbReference>
<reference evidence="2 3" key="1">
    <citation type="submission" date="2018-01" db="EMBL/GenBank/DDBJ databases">
        <title>Draft genome sequence of Jiangella sp. GTF31.</title>
        <authorList>
            <person name="Sahin N."/>
            <person name="Ay H."/>
            <person name="Saygin H."/>
        </authorList>
    </citation>
    <scope>NUCLEOTIDE SEQUENCE [LARGE SCALE GENOMIC DNA]</scope>
    <source>
        <strain evidence="2 3">GTF31</strain>
    </source>
</reference>
<dbReference type="Gene3D" id="1.10.10.10">
    <property type="entry name" value="Winged helix-like DNA-binding domain superfamily/Winged helix DNA-binding domain"/>
    <property type="match status" value="1"/>
</dbReference>
<evidence type="ECO:0000259" key="1">
    <source>
        <dbReference type="PROSITE" id="PS50043"/>
    </source>
</evidence>
<protein>
    <submittedName>
        <fullName evidence="2">ATPase</fullName>
    </submittedName>
</protein>